<evidence type="ECO:0000256" key="8">
    <source>
        <dbReference type="ARBA" id="ARBA00022840"/>
    </source>
</evidence>
<dbReference type="PANTHER" id="PTHR10196">
    <property type="entry name" value="SUGAR KINASE"/>
    <property type="match status" value="1"/>
</dbReference>
<feature type="non-terminal residue" evidence="12">
    <location>
        <position position="548"/>
    </location>
</feature>
<dbReference type="InterPro" id="IPR018485">
    <property type="entry name" value="FGGY_C"/>
</dbReference>
<dbReference type="Pfam" id="PF00370">
    <property type="entry name" value="FGGY_N"/>
    <property type="match status" value="1"/>
</dbReference>
<dbReference type="PANTHER" id="PTHR10196:SF69">
    <property type="entry name" value="GLYCEROL KINASE"/>
    <property type="match status" value="1"/>
</dbReference>
<dbReference type="GO" id="GO:0046167">
    <property type="term" value="P:glycerol-3-phosphate biosynthetic process"/>
    <property type="evidence" value="ECO:0007669"/>
    <property type="project" value="TreeGrafter"/>
</dbReference>
<dbReference type="GO" id="GO:0005524">
    <property type="term" value="F:ATP binding"/>
    <property type="evidence" value="ECO:0007669"/>
    <property type="project" value="UniProtKB-KW"/>
</dbReference>
<dbReference type="Gene3D" id="3.30.420.40">
    <property type="match status" value="2"/>
</dbReference>
<evidence type="ECO:0000259" key="10">
    <source>
        <dbReference type="Pfam" id="PF00370"/>
    </source>
</evidence>
<dbReference type="InterPro" id="IPR043129">
    <property type="entry name" value="ATPase_NBD"/>
</dbReference>
<evidence type="ECO:0000256" key="4">
    <source>
        <dbReference type="ARBA" id="ARBA00022679"/>
    </source>
</evidence>
<comment type="pathway">
    <text evidence="1">Polyol metabolism; glycerol degradation via glycerol kinase pathway; sn-glycerol 3-phosphate from glycerol: step 1/1.</text>
</comment>
<dbReference type="InterPro" id="IPR018484">
    <property type="entry name" value="FGGY_N"/>
</dbReference>
<dbReference type="Pfam" id="PF02782">
    <property type="entry name" value="FGGY_C"/>
    <property type="match status" value="1"/>
</dbReference>
<comment type="similarity">
    <text evidence="2">Belongs to the FGGY kinase family.</text>
</comment>
<evidence type="ECO:0000256" key="1">
    <source>
        <dbReference type="ARBA" id="ARBA00005190"/>
    </source>
</evidence>
<evidence type="ECO:0000256" key="2">
    <source>
        <dbReference type="ARBA" id="ARBA00009156"/>
    </source>
</evidence>
<dbReference type="PIRSF" id="PIRSF000538">
    <property type="entry name" value="GlpK"/>
    <property type="match status" value="1"/>
</dbReference>
<evidence type="ECO:0000256" key="9">
    <source>
        <dbReference type="ARBA" id="ARBA00043149"/>
    </source>
</evidence>
<dbReference type="GO" id="GO:0004370">
    <property type="term" value="F:glycerol kinase activity"/>
    <property type="evidence" value="ECO:0007669"/>
    <property type="project" value="UniProtKB-EC"/>
</dbReference>
<evidence type="ECO:0000256" key="5">
    <source>
        <dbReference type="ARBA" id="ARBA00022741"/>
    </source>
</evidence>
<dbReference type="EC" id="2.7.1.30" evidence="3"/>
<keyword evidence="13" id="KW-1185">Reference proteome</keyword>
<evidence type="ECO:0000256" key="6">
    <source>
        <dbReference type="ARBA" id="ARBA00022777"/>
    </source>
</evidence>
<dbReference type="GO" id="GO:0005739">
    <property type="term" value="C:mitochondrion"/>
    <property type="evidence" value="ECO:0007669"/>
    <property type="project" value="TreeGrafter"/>
</dbReference>
<proteinExistence type="inferred from homology"/>
<evidence type="ECO:0000256" key="7">
    <source>
        <dbReference type="ARBA" id="ARBA00022798"/>
    </source>
</evidence>
<accession>A0A564Y353</accession>
<reference evidence="12 13" key="1">
    <citation type="submission" date="2019-07" db="EMBL/GenBank/DDBJ databases">
        <authorList>
            <person name="Jastrzebski P J."/>
            <person name="Paukszto L."/>
            <person name="Jastrzebski P J."/>
        </authorList>
    </citation>
    <scope>NUCLEOTIDE SEQUENCE [LARGE SCALE GENOMIC DNA]</scope>
    <source>
        <strain evidence="12 13">WMS-il1</strain>
    </source>
</reference>
<organism evidence="12 13">
    <name type="scientific">Hymenolepis diminuta</name>
    <name type="common">Rat tapeworm</name>
    <dbReference type="NCBI Taxonomy" id="6216"/>
    <lineage>
        <taxon>Eukaryota</taxon>
        <taxon>Metazoa</taxon>
        <taxon>Spiralia</taxon>
        <taxon>Lophotrochozoa</taxon>
        <taxon>Platyhelminthes</taxon>
        <taxon>Cestoda</taxon>
        <taxon>Eucestoda</taxon>
        <taxon>Cyclophyllidea</taxon>
        <taxon>Hymenolepididae</taxon>
        <taxon>Hymenolepis</taxon>
    </lineage>
</organism>
<dbReference type="SUPFAM" id="SSF53067">
    <property type="entry name" value="Actin-like ATPase domain"/>
    <property type="match status" value="2"/>
</dbReference>
<keyword evidence="7" id="KW-0319">Glycerol metabolism</keyword>
<dbReference type="GO" id="GO:0006641">
    <property type="term" value="P:triglyceride metabolic process"/>
    <property type="evidence" value="ECO:0007669"/>
    <property type="project" value="TreeGrafter"/>
</dbReference>
<feature type="domain" description="Carbohydrate kinase FGGY N-terminal" evidence="10">
    <location>
        <begin position="34"/>
        <end position="285"/>
    </location>
</feature>
<dbReference type="Proteomes" id="UP000321570">
    <property type="component" value="Unassembled WGS sequence"/>
</dbReference>
<evidence type="ECO:0000313" key="13">
    <source>
        <dbReference type="Proteomes" id="UP000321570"/>
    </source>
</evidence>
<dbReference type="GO" id="GO:0006071">
    <property type="term" value="P:glycerol metabolic process"/>
    <property type="evidence" value="ECO:0007669"/>
    <property type="project" value="UniProtKB-KW"/>
</dbReference>
<feature type="domain" description="Carbohydrate kinase FGGY C-terminal" evidence="11">
    <location>
        <begin position="300"/>
        <end position="500"/>
    </location>
</feature>
<dbReference type="InterPro" id="IPR000577">
    <property type="entry name" value="Carb_kinase_FGGY"/>
</dbReference>
<dbReference type="AlphaFoldDB" id="A0A564Y353"/>
<dbReference type="FunFam" id="3.30.420.40:FF:000086">
    <property type="entry name" value="Glycerol kinase"/>
    <property type="match status" value="1"/>
</dbReference>
<keyword evidence="6" id="KW-0418">Kinase</keyword>
<keyword evidence="4" id="KW-0808">Transferase</keyword>
<keyword evidence="8" id="KW-0067">ATP-binding</keyword>
<evidence type="ECO:0000313" key="12">
    <source>
        <dbReference type="EMBL" id="VUZ41735.1"/>
    </source>
</evidence>
<name>A0A564Y353_HYMDI</name>
<gene>
    <name evidence="12" type="ORF">WMSIL1_LOCUS2535</name>
</gene>
<evidence type="ECO:0000259" key="11">
    <source>
        <dbReference type="Pfam" id="PF02782"/>
    </source>
</evidence>
<protein>
    <recommendedName>
        <fullName evidence="3">glycerol kinase</fullName>
        <ecNumber evidence="3">2.7.1.30</ecNumber>
    </recommendedName>
    <alternativeName>
        <fullName evidence="9">ATP:glycerol 3-phosphotransferase</fullName>
    </alternativeName>
</protein>
<evidence type="ECO:0000256" key="3">
    <source>
        <dbReference type="ARBA" id="ARBA00012099"/>
    </source>
</evidence>
<sequence length="548" mass="60981">MLQRSLRVGPGWALRSLRRNFFFPPSRSKEKDLIGVIDQGTSSTRFVVFNAATGELVCTHQVPIGREHPHLGWVQQSPNQIYHSAIKCMNDAVATLKTRWISPERISVVGITNQRETTIAWNSKTGKPVCPAIVWSDNRTSECIQNLIKKNKDNRFAFQKLTGLPIDSYFSAMKIHWMLHNYCEVMGTYTRDKLKVGTVDSWLIYKLTGGQHLTDYTNASRTNLFNINSCKFDGDLCDAYELSDCILPRVITSAEVYGKINDRNCRLYGTRLGGVLGDQQAALVGQTWEPNPEHQMSKVKVTFGTGAFILWDIGKSPHFNSYGLLTTIAHKMGPEANVHYALEGSIACSGATMDWIQNKLGMFYDHASGSKLAEEALKRRESHEDACYLIPAFSGLLCPYWKEDAKSVLVGFDEDCTKGDVIAAGYRSSAYQTHAVLQAACEGNNGEKWELPKQISVDGGLSRSPVLMQSLADITGASIYRPNNSEVITALGAAIASAISVGIDPSKLTELRKYSTNEEIEANTFKPRVDKKIRQRWIQGYENAVKLS</sequence>
<dbReference type="EMBL" id="CABIJS010000066">
    <property type="protein sequence ID" value="VUZ41735.1"/>
    <property type="molecule type" value="Genomic_DNA"/>
</dbReference>
<keyword evidence="5" id="KW-0547">Nucleotide-binding</keyword>